<comment type="catalytic activity">
    <reaction evidence="5">
        <text>a 2'-deoxyadenosine in DNA + S-adenosyl-L-methionine = an N(6)-methyl-2'-deoxyadenosine in DNA + S-adenosyl-L-homocysteine + H(+)</text>
        <dbReference type="Rhea" id="RHEA:15197"/>
        <dbReference type="Rhea" id="RHEA-COMP:12418"/>
        <dbReference type="Rhea" id="RHEA-COMP:12419"/>
        <dbReference type="ChEBI" id="CHEBI:15378"/>
        <dbReference type="ChEBI" id="CHEBI:57856"/>
        <dbReference type="ChEBI" id="CHEBI:59789"/>
        <dbReference type="ChEBI" id="CHEBI:90615"/>
        <dbReference type="ChEBI" id="CHEBI:90616"/>
        <dbReference type="EC" id="2.1.1.72"/>
    </reaction>
</comment>
<keyword evidence="4" id="KW-0949">S-adenosyl-L-methionine</keyword>
<evidence type="ECO:0000313" key="10">
    <source>
        <dbReference type="Proteomes" id="UP000321353"/>
    </source>
</evidence>
<organism evidence="9 10">
    <name type="scientific">Stieleria maiorica</name>
    <dbReference type="NCBI Taxonomy" id="2795974"/>
    <lineage>
        <taxon>Bacteria</taxon>
        <taxon>Pseudomonadati</taxon>
        <taxon>Planctomycetota</taxon>
        <taxon>Planctomycetia</taxon>
        <taxon>Pirellulales</taxon>
        <taxon>Pirellulaceae</taxon>
        <taxon>Stieleria</taxon>
    </lineage>
</organism>
<evidence type="ECO:0000256" key="5">
    <source>
        <dbReference type="ARBA" id="ARBA00047942"/>
    </source>
</evidence>
<dbReference type="KEGG" id="smam:Mal15_42270"/>
<dbReference type="InterPro" id="IPR050953">
    <property type="entry name" value="N4_N6_ade-DNA_methylase"/>
</dbReference>
<feature type="domain" description="MmeI-like target recognition" evidence="8">
    <location>
        <begin position="1045"/>
        <end position="1226"/>
    </location>
</feature>
<feature type="compositionally biased region" description="Basic and acidic residues" evidence="6">
    <location>
        <begin position="1361"/>
        <end position="1380"/>
    </location>
</feature>
<dbReference type="PANTHER" id="PTHR33841">
    <property type="entry name" value="DNA METHYLTRANSFERASE YEEA-RELATED"/>
    <property type="match status" value="1"/>
</dbReference>
<evidence type="ECO:0000259" key="8">
    <source>
        <dbReference type="Pfam" id="PF20466"/>
    </source>
</evidence>
<name>A0A5B9MMR0_9BACT</name>
<evidence type="ECO:0000256" key="2">
    <source>
        <dbReference type="ARBA" id="ARBA00022603"/>
    </source>
</evidence>
<evidence type="ECO:0000256" key="3">
    <source>
        <dbReference type="ARBA" id="ARBA00022679"/>
    </source>
</evidence>
<dbReference type="Proteomes" id="UP000321353">
    <property type="component" value="Chromosome"/>
</dbReference>
<evidence type="ECO:0000256" key="4">
    <source>
        <dbReference type="ARBA" id="ARBA00022691"/>
    </source>
</evidence>
<reference evidence="9 10" key="1">
    <citation type="submission" date="2019-02" db="EMBL/GenBank/DDBJ databases">
        <title>Planctomycetal bacteria perform biofilm scaping via a novel small molecule.</title>
        <authorList>
            <person name="Jeske O."/>
            <person name="Boedeker C."/>
            <person name="Wiegand S."/>
            <person name="Breitling P."/>
            <person name="Kallscheuer N."/>
            <person name="Jogler M."/>
            <person name="Rohde M."/>
            <person name="Petersen J."/>
            <person name="Medema M.H."/>
            <person name="Surup F."/>
            <person name="Jogler C."/>
        </authorList>
    </citation>
    <scope>NUCLEOTIDE SEQUENCE [LARGE SCALE GENOMIC DNA]</scope>
    <source>
        <strain evidence="9 10">Mal15</strain>
    </source>
</reference>
<protein>
    <recommendedName>
        <fullName evidence="1">site-specific DNA-methyltransferase (adenine-specific)</fullName>
        <ecNumber evidence="1">2.1.1.72</ecNumber>
    </recommendedName>
</protein>
<dbReference type="REBASE" id="356751">
    <property type="entry name" value="PbaMal15ORF42270P"/>
</dbReference>
<feature type="region of interest" description="Disordered" evidence="6">
    <location>
        <begin position="1361"/>
        <end position="1387"/>
    </location>
</feature>
<dbReference type="Pfam" id="PF20466">
    <property type="entry name" value="MmeI_TRD"/>
    <property type="match status" value="1"/>
</dbReference>
<feature type="domain" description="Type II methyltransferase M.TaqI-like" evidence="7">
    <location>
        <begin position="685"/>
        <end position="947"/>
    </location>
</feature>
<sequence length="1529" mass="172863">MAKSPEEYAHLEWLGYVQPVGLVVSIPALLDAQCYVNKNIMEEHGQFLSCLPKEDDNVIPEIRDLPEFTSKVLGWESEDLIAIPQREPLTGDMASLEVVLPQYHETLRPTRAVPVFRPEEGQNPWMMLVQEIPTGSDLDEAGEADSSKHWHAAPQAKFERLLRETDVPIGLLSNGCQLRLVYSPRGESSGYATFNVDEMVQVAGRPMFAALHMLLSAERMFSLGDDQRLPAILENSRRYQNNVSTQLAEQVMSALFDLLRGFQAANDHRKGELLGSILNNDPQHVYHGLLTVLMRLVFILYAEDRGLISTDPIYANHYSVSGLFDRLRAEHGRFPDTMDQRFGAWAQLLALFRMISGGGQHGEMRIPPREGYLFDPNRYPFLEGRFDDNDVNIYSDPERRSPINIPRVSDGVVFRVLSNLLVLDGERLSYRTLDVEQIGSVYEAIMGFEIEVAGGRSIAIKPQKKHGAPATINLDRMLEMPGKDRAKWLKEHTDQKLGTADAKAMKEATTIDELLLALNKKVAKTVTPNVVPEGSIVFQPSDERRRSGSHYTPRSLTEPIVRTTLAPILNQLVDPDKDLPTLWEPTSADKKRFTKGEIALRIKASERHINHAQAAREKGTPHPSQILDLKICDPAMGSGAFLVEACRQLGDHLIAAWHAHDMVPPDIPADEDEVLYARRLVAQRCLYGVDKNVMAVDLAKLSLWLVTLARDHAFTFLDHSLRHGDSLVGLTREQIIGFHWDRKKFKTLLNEPIQKRLDRATEARAKILNAREDVQYRDQEQRLKVADDAIGLIRILGDACVSCFFAESKKKAREEEADRVYGLASSYLESQKQPRVDHASRTGLQEAAARLRDSSQEHPVPAFHWEIEFPEVFSRENAGFDAFVGNPPFAGKNNYVNANPESFLDWLKTQHPETHGAADIVAHFFRRVFDLLRNSGTLGLVATNTIGQGDTRSTGLRWICENGGTIFSARRGLRWPGVAAVIVNVIHVVRGRDFPRLLDGRSAPFISAFLFHRGGHADPHVLKSNQGISFQGSNLSGIGFTFDDDDTKGLASSIADYHSLIESSSKNRECLFPYIGGQELNSSPTQAPRRFVINFRDRTEAEARQYPDLMQIVEDKVKPDRMKNKRATRKKYWWRFGETTPALFEALARTKQVLAISLVTKHMSFAFLPAHYVFSHKLGILIIDSHSAFALLQSRVHEIWARFFGSTLEDRLNYSTTDCFDTFPFPLQADLEDLNDIGRRYYSERATLMSAANEGLTDTYNRFHSPEERNEGILGLRRLHGLMDGAVLRAYGWDDLADQAAKPDFCQFLLDYEEEEEDEPGSKKSKKKKPWRYRWPDDFRDEVLARLLELNEQRHKEELLLAKQSTKAEKEEKKPKESTKGKAKAMPDDAGLFSTTLEREHHCLLMLLRQWEGRSVSRRVLNAGIILMLDDSLRSSVLSNSNVSSGNKKSSTTINQLFTDLEIDGYIEQADSEHQQLWRITEAAPVTELSADDQKRVEEVLEFLNRERETGKVTISEEVVDADVDLIPA</sequence>
<dbReference type="GO" id="GO:0006304">
    <property type="term" value="P:DNA modification"/>
    <property type="evidence" value="ECO:0007669"/>
    <property type="project" value="InterPro"/>
</dbReference>
<keyword evidence="10" id="KW-1185">Reference proteome</keyword>
<dbReference type="EMBL" id="CP036264">
    <property type="protein sequence ID" value="QEG00158.1"/>
    <property type="molecule type" value="Genomic_DNA"/>
</dbReference>
<dbReference type="SUPFAM" id="SSF53335">
    <property type="entry name" value="S-adenosyl-L-methionine-dependent methyltransferases"/>
    <property type="match status" value="1"/>
</dbReference>
<dbReference type="InterPro" id="IPR011639">
    <property type="entry name" value="MethylTrfase_TaqI-like_dom"/>
</dbReference>
<dbReference type="GO" id="GO:0009007">
    <property type="term" value="F:site-specific DNA-methyltransferase (adenine-specific) activity"/>
    <property type="evidence" value="ECO:0007669"/>
    <property type="project" value="UniProtKB-EC"/>
</dbReference>
<evidence type="ECO:0000313" key="9">
    <source>
        <dbReference type="EMBL" id="QEG00158.1"/>
    </source>
</evidence>
<dbReference type="Gene3D" id="3.40.50.150">
    <property type="entry name" value="Vaccinia Virus protein VP39"/>
    <property type="match status" value="1"/>
</dbReference>
<keyword evidence="2 9" id="KW-0489">Methyltransferase</keyword>
<evidence type="ECO:0000256" key="1">
    <source>
        <dbReference type="ARBA" id="ARBA00011900"/>
    </source>
</evidence>
<dbReference type="InterPro" id="IPR046820">
    <property type="entry name" value="MmeI_TRD"/>
</dbReference>
<proteinExistence type="predicted"/>
<dbReference type="EC" id="2.1.1.72" evidence="1"/>
<dbReference type="InterPro" id="IPR029063">
    <property type="entry name" value="SAM-dependent_MTases_sf"/>
</dbReference>
<evidence type="ECO:0000259" key="7">
    <source>
        <dbReference type="Pfam" id="PF07669"/>
    </source>
</evidence>
<dbReference type="PRINTS" id="PR00507">
    <property type="entry name" value="N12N6MTFRASE"/>
</dbReference>
<dbReference type="Pfam" id="PF07669">
    <property type="entry name" value="Eco57I"/>
    <property type="match status" value="1"/>
</dbReference>
<accession>A0A5B9MMR0</accession>
<dbReference type="PANTHER" id="PTHR33841:SF1">
    <property type="entry name" value="DNA METHYLTRANSFERASE A"/>
    <property type="match status" value="1"/>
</dbReference>
<keyword evidence="3" id="KW-0808">Transferase</keyword>
<gene>
    <name evidence="9" type="ORF">Mal15_42270</name>
</gene>
<dbReference type="GO" id="GO:0032259">
    <property type="term" value="P:methylation"/>
    <property type="evidence" value="ECO:0007669"/>
    <property type="project" value="UniProtKB-KW"/>
</dbReference>
<evidence type="ECO:0000256" key="6">
    <source>
        <dbReference type="SAM" id="MobiDB-lite"/>
    </source>
</evidence>